<gene>
    <name evidence="6" type="ORF">GJ654_18395</name>
</gene>
<name>A0A6N8DVR6_RHOAC</name>
<dbReference type="Proteomes" id="UP000439113">
    <property type="component" value="Unassembled WGS sequence"/>
</dbReference>
<dbReference type="InterPro" id="IPR000847">
    <property type="entry name" value="LysR_HTH_N"/>
</dbReference>
<dbReference type="RefSeq" id="WP_155447633.1">
    <property type="nucleotide sequence ID" value="NZ_JAOQNR010000023.1"/>
</dbReference>
<evidence type="ECO:0000259" key="5">
    <source>
        <dbReference type="PROSITE" id="PS50931"/>
    </source>
</evidence>
<organism evidence="6 7">
    <name type="scientific">Rhodoblastus acidophilus</name>
    <name type="common">Rhodopseudomonas acidophila</name>
    <dbReference type="NCBI Taxonomy" id="1074"/>
    <lineage>
        <taxon>Bacteria</taxon>
        <taxon>Pseudomonadati</taxon>
        <taxon>Pseudomonadota</taxon>
        <taxon>Alphaproteobacteria</taxon>
        <taxon>Hyphomicrobiales</taxon>
        <taxon>Rhodoblastaceae</taxon>
        <taxon>Rhodoblastus</taxon>
    </lineage>
</organism>
<dbReference type="PANTHER" id="PTHR30579">
    <property type="entry name" value="TRANSCRIPTIONAL REGULATOR"/>
    <property type="match status" value="1"/>
</dbReference>
<dbReference type="InterPro" id="IPR005119">
    <property type="entry name" value="LysR_subst-bd"/>
</dbReference>
<dbReference type="GO" id="GO:0003700">
    <property type="term" value="F:DNA-binding transcription factor activity"/>
    <property type="evidence" value="ECO:0007669"/>
    <property type="project" value="InterPro"/>
</dbReference>
<dbReference type="PANTHER" id="PTHR30579:SF3">
    <property type="entry name" value="TRANSCRIPTIONAL REGULATORY PROTEIN"/>
    <property type="match status" value="1"/>
</dbReference>
<dbReference type="InterPro" id="IPR036390">
    <property type="entry name" value="WH_DNA-bd_sf"/>
</dbReference>
<dbReference type="PROSITE" id="PS50931">
    <property type="entry name" value="HTH_LYSR"/>
    <property type="match status" value="1"/>
</dbReference>
<dbReference type="AlphaFoldDB" id="A0A6N8DVR6"/>
<dbReference type="EMBL" id="WNKS01000024">
    <property type="protein sequence ID" value="MTV32954.1"/>
    <property type="molecule type" value="Genomic_DNA"/>
</dbReference>
<keyword evidence="3" id="KW-0238">DNA-binding</keyword>
<evidence type="ECO:0000256" key="3">
    <source>
        <dbReference type="ARBA" id="ARBA00023125"/>
    </source>
</evidence>
<dbReference type="Pfam" id="PF00126">
    <property type="entry name" value="HTH_1"/>
    <property type="match status" value="1"/>
</dbReference>
<comment type="similarity">
    <text evidence="1">Belongs to the LysR transcriptional regulatory family.</text>
</comment>
<protein>
    <submittedName>
        <fullName evidence="6">LysR family transcriptional regulator</fullName>
    </submittedName>
</protein>
<evidence type="ECO:0000256" key="4">
    <source>
        <dbReference type="ARBA" id="ARBA00023163"/>
    </source>
</evidence>
<evidence type="ECO:0000313" key="7">
    <source>
        <dbReference type="Proteomes" id="UP000439113"/>
    </source>
</evidence>
<reference evidence="6 7" key="1">
    <citation type="submission" date="2019-11" db="EMBL/GenBank/DDBJ databases">
        <title>Whole-genome sequence of a Rhodoblastus acidophilus DSM 142.</title>
        <authorList>
            <person name="Kyndt J.A."/>
            <person name="Meyer T.E."/>
        </authorList>
    </citation>
    <scope>NUCLEOTIDE SEQUENCE [LARGE SCALE GENOMIC DNA]</scope>
    <source>
        <strain evidence="6 7">DSM 142</strain>
    </source>
</reference>
<dbReference type="InterPro" id="IPR036388">
    <property type="entry name" value="WH-like_DNA-bd_sf"/>
</dbReference>
<dbReference type="Pfam" id="PF03466">
    <property type="entry name" value="LysR_substrate"/>
    <property type="match status" value="1"/>
</dbReference>
<dbReference type="SUPFAM" id="SSF46785">
    <property type="entry name" value="Winged helix' DNA-binding domain"/>
    <property type="match status" value="1"/>
</dbReference>
<feature type="domain" description="HTH lysR-type" evidence="5">
    <location>
        <begin position="3"/>
        <end position="60"/>
    </location>
</feature>
<dbReference type="InterPro" id="IPR050176">
    <property type="entry name" value="LTTR"/>
</dbReference>
<evidence type="ECO:0000256" key="1">
    <source>
        <dbReference type="ARBA" id="ARBA00009437"/>
    </source>
</evidence>
<proteinExistence type="inferred from homology"/>
<comment type="caution">
    <text evidence="6">The sequence shown here is derived from an EMBL/GenBank/DDBJ whole genome shotgun (WGS) entry which is preliminary data.</text>
</comment>
<dbReference type="OrthoDB" id="9787460at2"/>
<keyword evidence="2" id="KW-0805">Transcription regulation</keyword>
<dbReference type="SUPFAM" id="SSF53850">
    <property type="entry name" value="Periplasmic binding protein-like II"/>
    <property type="match status" value="1"/>
</dbReference>
<keyword evidence="4" id="KW-0804">Transcription</keyword>
<dbReference type="Gene3D" id="1.10.10.10">
    <property type="entry name" value="Winged helix-like DNA-binding domain superfamily/Winged helix DNA-binding domain"/>
    <property type="match status" value="1"/>
</dbReference>
<sequence>MALDWNDLQFCLAVARDGTVSAAAKKLGVDHATIIRRIDRLERDLGAKLFARRKTGYELTDAGRRAAGMAETIESQIRGGQAEISGGAARLAGTVRVGAPDGFGSFFLAPRLGPLAEKHPDLQIELVATARLFSLSKREADIAISLALPREGRIYGRKLLDYRLFLYASPDYLAKTGPIKTREDIKNRRLIGYISELLFTPELDYLPQILPGLSAQIRSANLIAQLHAVLSGLGIAVLPRFLAQGFNLVPILPDDICITRSFYLLMHADGRDFPQIRAVADHIHAATHAEKALFLDPPKCAP</sequence>
<dbReference type="Gene3D" id="3.40.190.290">
    <property type="match status" value="1"/>
</dbReference>
<evidence type="ECO:0000256" key="2">
    <source>
        <dbReference type="ARBA" id="ARBA00023015"/>
    </source>
</evidence>
<accession>A0A6N8DVR6</accession>
<dbReference type="GO" id="GO:0003677">
    <property type="term" value="F:DNA binding"/>
    <property type="evidence" value="ECO:0007669"/>
    <property type="project" value="UniProtKB-KW"/>
</dbReference>
<evidence type="ECO:0000313" key="6">
    <source>
        <dbReference type="EMBL" id="MTV32954.1"/>
    </source>
</evidence>